<reference evidence="2" key="3">
    <citation type="submission" date="2023-05" db="EMBL/GenBank/DDBJ databases">
        <authorList>
            <person name="Smith C.H."/>
        </authorList>
    </citation>
    <scope>NUCLEOTIDE SEQUENCE</scope>
    <source>
        <strain evidence="2">CHS0354</strain>
        <tissue evidence="2">Mantle</tissue>
    </source>
</reference>
<feature type="signal peptide" evidence="1">
    <location>
        <begin position="1"/>
        <end position="24"/>
    </location>
</feature>
<keyword evidence="1" id="KW-0732">Signal</keyword>
<dbReference type="AlphaFoldDB" id="A0AAE0VYJ0"/>
<evidence type="ECO:0000313" key="3">
    <source>
        <dbReference type="Proteomes" id="UP001195483"/>
    </source>
</evidence>
<comment type="caution">
    <text evidence="2">The sequence shown here is derived from an EMBL/GenBank/DDBJ whole genome shotgun (WGS) entry which is preliminary data.</text>
</comment>
<dbReference type="Proteomes" id="UP001195483">
    <property type="component" value="Unassembled WGS sequence"/>
</dbReference>
<reference evidence="2" key="1">
    <citation type="journal article" date="2021" name="Genome Biol. Evol.">
        <title>A High-Quality Reference Genome for a Parasitic Bivalve with Doubly Uniparental Inheritance (Bivalvia: Unionida).</title>
        <authorList>
            <person name="Smith C.H."/>
        </authorList>
    </citation>
    <scope>NUCLEOTIDE SEQUENCE</scope>
    <source>
        <strain evidence="2">CHS0354</strain>
    </source>
</reference>
<sequence length="372" mass="42876">MLWHGNVMEIIKIFTIFFLHLVEEISMQSRYSDRWEKISIRYGYWYELPPYQSMAFKEGYHRLNDVCKTDLYHGFLFAKDDNMKTIPIYDLNGNLAGIQSTIPSNMKGLNSLNQSIDLPPLEIMPPVLKGMRNSKGILSYTVIAYFKHPKLICSPIAAADVSPGKGLYLQMGFDLENDFLQIPLESKNLSPLWKKGPCLPLMGVHYFMNLDPQLPCEKLYPVFLMYDMEGHLGAFGWVFQGRPHNFYSNDGLGHWFHLTPITYPFIFDTSMLPSCMMNSKFQVFGIHVFLRDHSELVCTRKLEKLRLKQRPSELVPVTQIPIQRTIINADPINPNAISVDSDDTNNSSNRISIHWTDIECFLYLCLCSLLVL</sequence>
<keyword evidence="3" id="KW-1185">Reference proteome</keyword>
<gene>
    <name evidence="2" type="ORF">CHS0354_011553</name>
</gene>
<dbReference type="EMBL" id="JAEAOA010000708">
    <property type="protein sequence ID" value="KAK3593942.1"/>
    <property type="molecule type" value="Genomic_DNA"/>
</dbReference>
<feature type="chain" id="PRO_5042223857" evidence="1">
    <location>
        <begin position="25"/>
        <end position="372"/>
    </location>
</feature>
<evidence type="ECO:0000313" key="2">
    <source>
        <dbReference type="EMBL" id="KAK3593942.1"/>
    </source>
</evidence>
<protein>
    <submittedName>
        <fullName evidence="2">Uncharacterized protein</fullName>
    </submittedName>
</protein>
<accession>A0AAE0VYJ0</accession>
<name>A0AAE0VYJ0_9BIVA</name>
<proteinExistence type="predicted"/>
<organism evidence="2 3">
    <name type="scientific">Potamilus streckersoni</name>
    <dbReference type="NCBI Taxonomy" id="2493646"/>
    <lineage>
        <taxon>Eukaryota</taxon>
        <taxon>Metazoa</taxon>
        <taxon>Spiralia</taxon>
        <taxon>Lophotrochozoa</taxon>
        <taxon>Mollusca</taxon>
        <taxon>Bivalvia</taxon>
        <taxon>Autobranchia</taxon>
        <taxon>Heteroconchia</taxon>
        <taxon>Palaeoheterodonta</taxon>
        <taxon>Unionida</taxon>
        <taxon>Unionoidea</taxon>
        <taxon>Unionidae</taxon>
        <taxon>Ambleminae</taxon>
        <taxon>Lampsilini</taxon>
        <taxon>Potamilus</taxon>
    </lineage>
</organism>
<reference evidence="2" key="2">
    <citation type="journal article" date="2021" name="Genome Biol. Evol.">
        <title>Developing a high-quality reference genome for a parasitic bivalve with doubly uniparental inheritance (Bivalvia: Unionida).</title>
        <authorList>
            <person name="Smith C.H."/>
        </authorList>
    </citation>
    <scope>NUCLEOTIDE SEQUENCE</scope>
    <source>
        <strain evidence="2">CHS0354</strain>
        <tissue evidence="2">Mantle</tissue>
    </source>
</reference>
<evidence type="ECO:0000256" key="1">
    <source>
        <dbReference type="SAM" id="SignalP"/>
    </source>
</evidence>